<evidence type="ECO:0000256" key="3">
    <source>
        <dbReference type="ARBA" id="ARBA00022448"/>
    </source>
</evidence>
<keyword evidence="10 13" id="KW-0472">Membrane</keyword>
<keyword evidence="4" id="KW-0633">Potassium transport</keyword>
<keyword evidence="6" id="KW-0631">Potassium channel</keyword>
<evidence type="ECO:0000256" key="4">
    <source>
        <dbReference type="ARBA" id="ARBA00022538"/>
    </source>
</evidence>
<proteinExistence type="inferred from homology"/>
<reference evidence="14 15" key="1">
    <citation type="submission" date="2024-03" db="EMBL/GenBank/DDBJ databases">
        <title>Mouse gut bacterial collection (mGBC) of GemPharmatech.</title>
        <authorList>
            <person name="He Y."/>
            <person name="Dong L."/>
            <person name="Wu D."/>
            <person name="Gao X."/>
            <person name="Lin Z."/>
        </authorList>
    </citation>
    <scope>NUCLEOTIDE SEQUENCE [LARGE SCALE GENOMIC DNA]</scope>
    <source>
        <strain evidence="14 15">15-30</strain>
    </source>
</reference>
<gene>
    <name evidence="14" type="ORF">AALT52_10260</name>
</gene>
<comment type="similarity">
    <text evidence="2">Belongs to the TMEM175 family.</text>
</comment>
<dbReference type="Proteomes" id="UP001565236">
    <property type="component" value="Unassembled WGS sequence"/>
</dbReference>
<keyword evidence="7" id="KW-0630">Potassium</keyword>
<keyword evidence="5 13" id="KW-0812">Transmembrane</keyword>
<dbReference type="EMBL" id="JBCLUF010000063">
    <property type="protein sequence ID" value="MEY8663229.1"/>
    <property type="molecule type" value="Genomic_DNA"/>
</dbReference>
<evidence type="ECO:0000256" key="5">
    <source>
        <dbReference type="ARBA" id="ARBA00022692"/>
    </source>
</evidence>
<organism evidence="14 15">
    <name type="scientific">Ligilactobacillus faecis</name>
    <dbReference type="NCBI Taxonomy" id="762833"/>
    <lineage>
        <taxon>Bacteria</taxon>
        <taxon>Bacillati</taxon>
        <taxon>Bacillota</taxon>
        <taxon>Bacilli</taxon>
        <taxon>Lactobacillales</taxon>
        <taxon>Lactobacillaceae</taxon>
        <taxon>Ligilactobacillus</taxon>
    </lineage>
</organism>
<dbReference type="InterPro" id="IPR010617">
    <property type="entry name" value="TMEM175-like"/>
</dbReference>
<keyword evidence="8 13" id="KW-1133">Transmembrane helix</keyword>
<evidence type="ECO:0000256" key="2">
    <source>
        <dbReference type="ARBA" id="ARBA00006920"/>
    </source>
</evidence>
<evidence type="ECO:0000256" key="8">
    <source>
        <dbReference type="ARBA" id="ARBA00022989"/>
    </source>
</evidence>
<accession>A0ABV4DSH7</accession>
<feature type="transmembrane region" description="Helical" evidence="13">
    <location>
        <begin position="102"/>
        <end position="120"/>
    </location>
</feature>
<dbReference type="Pfam" id="PF06736">
    <property type="entry name" value="TMEM175"/>
    <property type="match status" value="1"/>
</dbReference>
<evidence type="ECO:0000313" key="15">
    <source>
        <dbReference type="Proteomes" id="UP001565236"/>
    </source>
</evidence>
<evidence type="ECO:0000256" key="10">
    <source>
        <dbReference type="ARBA" id="ARBA00023136"/>
    </source>
</evidence>
<sequence length="219" mass="25011">MSEKKGSRPVETPFDEASLKEKLTTSLHDHLDVFNDAVIAIIITIIVLEIPVPKDSLASYFDFLRDIANFLASFVIVANFWYDGHKVFNTFEKATKSVMIANFFYLAMLSLIPVMTKWVIHSSSKLALFNYGIVYLLIEMSLFFIFVAGNFDSIKQAGFQHSIAGMTLTRLGLILLPLTLIIMFLPKLTLVLYLILPLVSLLVPEQKRRRPRRENKKEH</sequence>
<evidence type="ECO:0000256" key="11">
    <source>
        <dbReference type="ARBA" id="ARBA00023303"/>
    </source>
</evidence>
<comment type="caution">
    <text evidence="14">The sequence shown here is derived from an EMBL/GenBank/DDBJ whole genome shotgun (WGS) entry which is preliminary data.</text>
</comment>
<feature type="transmembrane region" description="Helical" evidence="13">
    <location>
        <begin position="33"/>
        <end position="51"/>
    </location>
</feature>
<evidence type="ECO:0000313" key="14">
    <source>
        <dbReference type="EMBL" id="MEY8663229.1"/>
    </source>
</evidence>
<comment type="subcellular location">
    <subcellularLocation>
        <location evidence="1">Membrane</location>
        <topology evidence="1">Multi-pass membrane protein</topology>
    </subcellularLocation>
</comment>
<evidence type="ECO:0000256" key="12">
    <source>
        <dbReference type="ARBA" id="ARBA00034430"/>
    </source>
</evidence>
<evidence type="ECO:0000256" key="6">
    <source>
        <dbReference type="ARBA" id="ARBA00022826"/>
    </source>
</evidence>
<evidence type="ECO:0000256" key="1">
    <source>
        <dbReference type="ARBA" id="ARBA00004141"/>
    </source>
</evidence>
<keyword evidence="11" id="KW-0407">Ion channel</keyword>
<keyword evidence="3" id="KW-0813">Transport</keyword>
<protein>
    <submittedName>
        <fullName evidence="14">TMEM175 family protein</fullName>
    </submittedName>
</protein>
<evidence type="ECO:0000256" key="13">
    <source>
        <dbReference type="SAM" id="Phobius"/>
    </source>
</evidence>
<feature type="transmembrane region" description="Helical" evidence="13">
    <location>
        <begin position="63"/>
        <end position="82"/>
    </location>
</feature>
<comment type="catalytic activity">
    <reaction evidence="12">
        <text>K(+)(in) = K(+)(out)</text>
        <dbReference type="Rhea" id="RHEA:29463"/>
        <dbReference type="ChEBI" id="CHEBI:29103"/>
    </reaction>
</comment>
<keyword evidence="9" id="KW-0406">Ion transport</keyword>
<evidence type="ECO:0000256" key="9">
    <source>
        <dbReference type="ARBA" id="ARBA00023065"/>
    </source>
</evidence>
<name>A0ABV4DSH7_9LACO</name>
<evidence type="ECO:0000256" key="7">
    <source>
        <dbReference type="ARBA" id="ARBA00022958"/>
    </source>
</evidence>
<feature type="transmembrane region" description="Helical" evidence="13">
    <location>
        <begin position="171"/>
        <end position="203"/>
    </location>
</feature>
<keyword evidence="15" id="KW-1185">Reference proteome</keyword>
<dbReference type="RefSeq" id="WP_369943370.1">
    <property type="nucleotide sequence ID" value="NZ_JBCLUF010000063.1"/>
</dbReference>
<feature type="transmembrane region" description="Helical" evidence="13">
    <location>
        <begin position="132"/>
        <end position="151"/>
    </location>
</feature>